<sequence length="566" mass="59067">MRDDAGPAPRRPRWLPEWLRTCRKEDIGPDVIAGLTTGAVVIPKALAYATIAQLPVQAGLYTACVPMAVYAFVGASRRLSFSTTATLAILVGGALARINPSGDAAAAMAASAALTLLVGGILLAGALLRFGFVANFISDPVLTGFKAGIAVVILIDQAPKLLGIHFDKGSPLHNLVATVQGLPHALPATLGLGIATMVLIVVIERLWPRAPAPLIAVAAGIAAVAIPALRAAGVETVGHVPAGPPALTVPELSALAVLWPAALGIALMSFTESIAAGRAFADRGEAPAPANRELFASGVANVCGAFLGAMASGGGTSQTAVNRLAGARSQLAGLVSAALALAAMLLLGPLIGKMPHATLAAIVIVYSVGLIDLAEFRAILAIRRTEFIWALVAMAGVVVLGTLQGIVVAIGVSLVALARQVADPPVHVIGRKPGTAVFRPLSPSHEEDETFPGLLLLRPEGRVFFLNARHMGEKMQAFVRAYDPAVIVLDLRAVFDIEYTALRMLVDGEVRLRGEGRELWLVGLTPNVFEIIRRSELGPRLGTERMFFSLEQAVACFAERRKSGRE</sequence>
<evidence type="ECO:0000259" key="6">
    <source>
        <dbReference type="PROSITE" id="PS50801"/>
    </source>
</evidence>
<accession>A0A916IP48</accession>
<dbReference type="InterPro" id="IPR011547">
    <property type="entry name" value="SLC26A/SulP_dom"/>
</dbReference>
<reference evidence="7" key="1">
    <citation type="submission" date="2021-03" db="EMBL/GenBank/DDBJ databases">
        <authorList>
            <person name="Peeters C."/>
        </authorList>
    </citation>
    <scope>NUCLEOTIDE SEQUENCE</scope>
    <source>
        <strain evidence="7">LMG 31506</strain>
    </source>
</reference>
<name>A0A916IP48_9BURK</name>
<feature type="transmembrane region" description="Helical" evidence="5">
    <location>
        <begin position="357"/>
        <end position="376"/>
    </location>
</feature>
<feature type="transmembrane region" description="Helical" evidence="5">
    <location>
        <begin position="214"/>
        <end position="232"/>
    </location>
</feature>
<feature type="transmembrane region" description="Helical" evidence="5">
    <location>
        <begin position="388"/>
        <end position="417"/>
    </location>
</feature>
<evidence type="ECO:0000256" key="3">
    <source>
        <dbReference type="ARBA" id="ARBA00022989"/>
    </source>
</evidence>
<evidence type="ECO:0000256" key="2">
    <source>
        <dbReference type="ARBA" id="ARBA00022692"/>
    </source>
</evidence>
<dbReference type="AlphaFoldDB" id="A0A916IP48"/>
<feature type="transmembrane region" description="Helical" evidence="5">
    <location>
        <begin position="104"/>
        <end position="128"/>
    </location>
</feature>
<feature type="transmembrane region" description="Helical" evidence="5">
    <location>
        <begin position="331"/>
        <end position="351"/>
    </location>
</feature>
<dbReference type="CDD" id="cd07042">
    <property type="entry name" value="STAS_SulP_like_sulfate_transporter"/>
    <property type="match status" value="1"/>
</dbReference>
<gene>
    <name evidence="7" type="ORF">LMG31506_00028</name>
</gene>
<keyword evidence="8" id="KW-1185">Reference proteome</keyword>
<feature type="transmembrane region" description="Helical" evidence="5">
    <location>
        <begin position="45"/>
        <end position="72"/>
    </location>
</feature>
<dbReference type="PANTHER" id="PTHR11814">
    <property type="entry name" value="SULFATE TRANSPORTER"/>
    <property type="match status" value="1"/>
</dbReference>
<protein>
    <submittedName>
        <fullName evidence="7">Sulfate transporter</fullName>
    </submittedName>
</protein>
<dbReference type="GO" id="GO:0055085">
    <property type="term" value="P:transmembrane transport"/>
    <property type="evidence" value="ECO:0007669"/>
    <property type="project" value="InterPro"/>
</dbReference>
<dbReference type="PROSITE" id="PS50801">
    <property type="entry name" value="STAS"/>
    <property type="match status" value="1"/>
</dbReference>
<feature type="transmembrane region" description="Helical" evidence="5">
    <location>
        <begin position="182"/>
        <end position="202"/>
    </location>
</feature>
<evidence type="ECO:0000256" key="1">
    <source>
        <dbReference type="ARBA" id="ARBA00004141"/>
    </source>
</evidence>
<evidence type="ECO:0000256" key="4">
    <source>
        <dbReference type="ARBA" id="ARBA00023136"/>
    </source>
</evidence>
<organism evidence="7 8">
    <name type="scientific">Cupriavidus yeoncheonensis</name>
    <dbReference type="NCBI Taxonomy" id="1462994"/>
    <lineage>
        <taxon>Bacteria</taxon>
        <taxon>Pseudomonadati</taxon>
        <taxon>Pseudomonadota</taxon>
        <taxon>Betaproteobacteria</taxon>
        <taxon>Burkholderiales</taxon>
        <taxon>Burkholderiaceae</taxon>
        <taxon>Cupriavidus</taxon>
    </lineage>
</organism>
<dbReference type="Pfam" id="PF01740">
    <property type="entry name" value="STAS"/>
    <property type="match status" value="1"/>
</dbReference>
<evidence type="ECO:0000313" key="7">
    <source>
        <dbReference type="EMBL" id="CAG2126543.1"/>
    </source>
</evidence>
<dbReference type="RefSeq" id="WP_211945075.1">
    <property type="nucleotide sequence ID" value="NZ_CAJPUY010000001.1"/>
</dbReference>
<keyword evidence="4 5" id="KW-0472">Membrane</keyword>
<dbReference type="Proteomes" id="UP000672934">
    <property type="component" value="Unassembled WGS sequence"/>
</dbReference>
<comment type="subcellular location">
    <subcellularLocation>
        <location evidence="1">Membrane</location>
        <topology evidence="1">Multi-pass membrane protein</topology>
    </subcellularLocation>
</comment>
<dbReference type="SUPFAM" id="SSF52091">
    <property type="entry name" value="SpoIIaa-like"/>
    <property type="match status" value="1"/>
</dbReference>
<dbReference type="Gene3D" id="3.30.750.24">
    <property type="entry name" value="STAS domain"/>
    <property type="match status" value="1"/>
</dbReference>
<dbReference type="InterPro" id="IPR002645">
    <property type="entry name" value="STAS_dom"/>
</dbReference>
<feature type="transmembrane region" description="Helical" evidence="5">
    <location>
        <begin position="140"/>
        <end position="162"/>
    </location>
</feature>
<dbReference type="Pfam" id="PF00916">
    <property type="entry name" value="Sulfate_transp"/>
    <property type="match status" value="1"/>
</dbReference>
<evidence type="ECO:0000313" key="8">
    <source>
        <dbReference type="Proteomes" id="UP000672934"/>
    </source>
</evidence>
<dbReference type="InterPro" id="IPR036513">
    <property type="entry name" value="STAS_dom_sf"/>
</dbReference>
<dbReference type="EMBL" id="CAJPUY010000001">
    <property type="protein sequence ID" value="CAG2126543.1"/>
    <property type="molecule type" value="Genomic_DNA"/>
</dbReference>
<proteinExistence type="predicted"/>
<feature type="domain" description="STAS" evidence="6">
    <location>
        <begin position="444"/>
        <end position="557"/>
    </location>
</feature>
<comment type="caution">
    <text evidence="7">The sequence shown here is derived from an EMBL/GenBank/DDBJ whole genome shotgun (WGS) entry which is preliminary data.</text>
</comment>
<feature type="transmembrane region" description="Helical" evidence="5">
    <location>
        <begin position="252"/>
        <end position="270"/>
    </location>
</feature>
<keyword evidence="2 5" id="KW-0812">Transmembrane</keyword>
<keyword evidence="3 5" id="KW-1133">Transmembrane helix</keyword>
<evidence type="ECO:0000256" key="5">
    <source>
        <dbReference type="SAM" id="Phobius"/>
    </source>
</evidence>
<dbReference type="GO" id="GO:0016020">
    <property type="term" value="C:membrane"/>
    <property type="evidence" value="ECO:0007669"/>
    <property type="project" value="UniProtKB-SubCell"/>
</dbReference>
<dbReference type="InterPro" id="IPR001902">
    <property type="entry name" value="SLC26A/SulP_fam"/>
</dbReference>
<feature type="transmembrane region" description="Helical" evidence="5">
    <location>
        <begin position="79"/>
        <end position="98"/>
    </location>
</feature>